<organism evidence="2 3">
    <name type="scientific">Oceanobacter antarcticus</name>
    <dbReference type="NCBI Taxonomy" id="3133425"/>
    <lineage>
        <taxon>Bacteria</taxon>
        <taxon>Pseudomonadati</taxon>
        <taxon>Pseudomonadota</taxon>
        <taxon>Gammaproteobacteria</taxon>
        <taxon>Oceanospirillales</taxon>
        <taxon>Oceanospirillaceae</taxon>
        <taxon>Oceanobacter</taxon>
    </lineage>
</organism>
<dbReference type="InterPro" id="IPR005123">
    <property type="entry name" value="Oxoglu/Fe-dep_dioxygenase_dom"/>
</dbReference>
<accession>A0ABW8NH20</accession>
<gene>
    <name evidence="2" type="ORF">WG929_07560</name>
</gene>
<dbReference type="Pfam" id="PF13532">
    <property type="entry name" value="2OG-FeII_Oxy_2"/>
    <property type="match status" value="1"/>
</dbReference>
<keyword evidence="2" id="KW-0223">Dioxygenase</keyword>
<feature type="domain" description="Fe2OG dioxygenase" evidence="1">
    <location>
        <begin position="98"/>
        <end position="196"/>
    </location>
</feature>
<keyword evidence="3" id="KW-1185">Reference proteome</keyword>
<evidence type="ECO:0000313" key="2">
    <source>
        <dbReference type="EMBL" id="MFK4752262.1"/>
    </source>
</evidence>
<dbReference type="Proteomes" id="UP001620597">
    <property type="component" value="Unassembled WGS sequence"/>
</dbReference>
<dbReference type="PROSITE" id="PS51471">
    <property type="entry name" value="FE2OG_OXY"/>
    <property type="match status" value="1"/>
</dbReference>
<dbReference type="InterPro" id="IPR037151">
    <property type="entry name" value="AlkB-like_sf"/>
</dbReference>
<dbReference type="PANTHER" id="PTHR31212">
    <property type="entry name" value="ALPHA-KETOGLUTARATE-DEPENDENT DIOXYGENASE ALKB HOMOLOG 3"/>
    <property type="match status" value="1"/>
</dbReference>
<sequence>MLLLSGMTPEQLLDGQLSYYPELIRDSDTLLQILLSELPWHSDSVRVYGKEHTIPRRQCWLGDTGLNYTYSGKTLQPLAWHPRLKTLNHELNQALGLANNSVLCNLYRNGQDTMGWHSDDEPELGPAPVVVSVSLGAERDFALRRKGQSRMYGKLPLAHGSVLVMNAGMQTCWQHALPRRAGIEAARINLTFRCLANPAPLF</sequence>
<dbReference type="EMBL" id="JBBKTX010000007">
    <property type="protein sequence ID" value="MFK4752262.1"/>
    <property type="molecule type" value="Genomic_DNA"/>
</dbReference>
<proteinExistence type="predicted"/>
<evidence type="ECO:0000259" key="1">
    <source>
        <dbReference type="PROSITE" id="PS51471"/>
    </source>
</evidence>
<dbReference type="PANTHER" id="PTHR31212:SF4">
    <property type="entry name" value="ALPHA-KETOGLUTARATE-DEPENDENT DIOXYGENASE ALKB HOMOLOG 3"/>
    <property type="match status" value="1"/>
</dbReference>
<reference evidence="2 3" key="1">
    <citation type="submission" date="2024-03" db="EMBL/GenBank/DDBJ databases">
        <title>High-quality draft genome sequence of Oceanobacter sp. wDCs-4.</title>
        <authorList>
            <person name="Dong C."/>
        </authorList>
    </citation>
    <scope>NUCLEOTIDE SEQUENCE [LARGE SCALE GENOMIC DNA]</scope>
    <source>
        <strain evidence="3">wDCs-4</strain>
    </source>
</reference>
<protein>
    <submittedName>
        <fullName evidence="2">Alpha-ketoglutarate-dependent dioxygenase AlkB</fullName>
    </submittedName>
</protein>
<dbReference type="RefSeq" id="WP_416205563.1">
    <property type="nucleotide sequence ID" value="NZ_JBBKTX010000007.1"/>
</dbReference>
<dbReference type="SUPFAM" id="SSF51197">
    <property type="entry name" value="Clavaminate synthase-like"/>
    <property type="match status" value="1"/>
</dbReference>
<comment type="caution">
    <text evidence="2">The sequence shown here is derived from an EMBL/GenBank/DDBJ whole genome shotgun (WGS) entry which is preliminary data.</text>
</comment>
<dbReference type="GO" id="GO:0051213">
    <property type="term" value="F:dioxygenase activity"/>
    <property type="evidence" value="ECO:0007669"/>
    <property type="project" value="UniProtKB-KW"/>
</dbReference>
<dbReference type="InterPro" id="IPR032854">
    <property type="entry name" value="ALKBH3"/>
</dbReference>
<evidence type="ECO:0000313" key="3">
    <source>
        <dbReference type="Proteomes" id="UP001620597"/>
    </source>
</evidence>
<name>A0ABW8NH20_9GAMM</name>
<dbReference type="Gene3D" id="2.60.120.590">
    <property type="entry name" value="Alpha-ketoglutarate-dependent dioxygenase AlkB-like"/>
    <property type="match status" value="1"/>
</dbReference>
<dbReference type="InterPro" id="IPR027450">
    <property type="entry name" value="AlkB-like"/>
</dbReference>
<keyword evidence="2" id="KW-0560">Oxidoreductase</keyword>